<dbReference type="UniPathway" id="UPA00053">
    <property type="reaction ID" value="UER00085"/>
</dbReference>
<evidence type="ECO:0000313" key="22">
    <source>
        <dbReference type="Proteomes" id="UP000007721"/>
    </source>
</evidence>
<comment type="cofactor">
    <cofactor evidence="18">
        <name>Co(2+)</name>
        <dbReference type="ChEBI" id="CHEBI:48828"/>
    </cofactor>
    <cofactor evidence="18">
        <name>Zn(2+)</name>
        <dbReference type="ChEBI" id="CHEBI:29105"/>
    </cofactor>
    <text evidence="18">Binds 1 divalent metal cation per subunit. Can use either Co(2+) or Zn(2+).</text>
</comment>
<dbReference type="NCBIfam" id="TIGR01357">
    <property type="entry name" value="aroB"/>
    <property type="match status" value="1"/>
</dbReference>
<dbReference type="InterPro" id="IPR016037">
    <property type="entry name" value="DHQ_synth_AroB"/>
</dbReference>
<comment type="cofactor">
    <cofactor evidence="2 18">
        <name>NAD(+)</name>
        <dbReference type="ChEBI" id="CHEBI:57540"/>
    </cofactor>
</comment>
<evidence type="ECO:0000259" key="20">
    <source>
        <dbReference type="Pfam" id="PF24621"/>
    </source>
</evidence>
<evidence type="ECO:0000256" key="17">
    <source>
        <dbReference type="ARBA" id="ARBA00023285"/>
    </source>
</evidence>
<dbReference type="EMBL" id="CP001390">
    <property type="protein sequence ID" value="ACM21405.1"/>
    <property type="molecule type" value="Genomic_DNA"/>
</dbReference>
<keyword evidence="14 18" id="KW-0520">NAD</keyword>
<evidence type="ECO:0000256" key="5">
    <source>
        <dbReference type="ARBA" id="ARBA00004661"/>
    </source>
</evidence>
<dbReference type="RefSeq" id="WP_012648133.1">
    <property type="nucleotide sequence ID" value="NC_011979.1"/>
</dbReference>
<dbReference type="GO" id="GO:0009423">
    <property type="term" value="P:chorismate biosynthetic process"/>
    <property type="evidence" value="ECO:0007669"/>
    <property type="project" value="UniProtKB-UniRule"/>
</dbReference>
<protein>
    <recommendedName>
        <fullName evidence="8 18">3-dehydroquinate synthase</fullName>
        <shortName evidence="18">DHQS</shortName>
        <ecNumber evidence="7 18">4.2.3.4</ecNumber>
    </recommendedName>
</protein>
<dbReference type="Pfam" id="PF24621">
    <property type="entry name" value="DHQS_C"/>
    <property type="match status" value="1"/>
</dbReference>
<evidence type="ECO:0000256" key="16">
    <source>
        <dbReference type="ARBA" id="ARBA00023239"/>
    </source>
</evidence>
<evidence type="ECO:0000259" key="19">
    <source>
        <dbReference type="Pfam" id="PF01761"/>
    </source>
</evidence>
<reference evidence="21 22" key="1">
    <citation type="submission" date="2009-01" db="EMBL/GenBank/DDBJ databases">
        <title>Complete sequence of Geobacter sp. FRC-32.</title>
        <authorList>
            <consortium name="US DOE Joint Genome Institute"/>
            <person name="Lucas S."/>
            <person name="Copeland A."/>
            <person name="Lapidus A."/>
            <person name="Glavina del Rio T."/>
            <person name="Dalin E."/>
            <person name="Tice H."/>
            <person name="Bruce D."/>
            <person name="Goodwin L."/>
            <person name="Pitluck S."/>
            <person name="Saunders E."/>
            <person name="Brettin T."/>
            <person name="Detter J.C."/>
            <person name="Han C."/>
            <person name="Larimer F."/>
            <person name="Land M."/>
            <person name="Hauser L."/>
            <person name="Kyrpides N."/>
            <person name="Ovchinnikova G."/>
            <person name="Kostka J."/>
            <person name="Richardson P."/>
        </authorList>
    </citation>
    <scope>NUCLEOTIDE SEQUENCE [LARGE SCALE GENOMIC DNA]</scope>
    <source>
        <strain evidence="22">DSM 22248 / JCM 15807 / FRC-32</strain>
    </source>
</reference>
<keyword evidence="17 18" id="KW-0170">Cobalt</keyword>
<dbReference type="GO" id="GO:0046872">
    <property type="term" value="F:metal ion binding"/>
    <property type="evidence" value="ECO:0007669"/>
    <property type="project" value="UniProtKB-KW"/>
</dbReference>
<evidence type="ECO:0000256" key="4">
    <source>
        <dbReference type="ARBA" id="ARBA00004496"/>
    </source>
</evidence>
<dbReference type="Pfam" id="PF01761">
    <property type="entry name" value="DHQ_synthase"/>
    <property type="match status" value="1"/>
</dbReference>
<feature type="binding site" evidence="18">
    <location>
        <position position="273"/>
    </location>
    <ligand>
        <name>Zn(2+)</name>
        <dbReference type="ChEBI" id="CHEBI:29105"/>
    </ligand>
</feature>
<dbReference type="CDD" id="cd08195">
    <property type="entry name" value="DHQS"/>
    <property type="match status" value="1"/>
</dbReference>
<evidence type="ECO:0000256" key="10">
    <source>
        <dbReference type="ARBA" id="ARBA00022605"/>
    </source>
</evidence>
<dbReference type="AlphaFoldDB" id="B9M3I4"/>
<proteinExistence type="inferred from homology"/>
<evidence type="ECO:0000256" key="11">
    <source>
        <dbReference type="ARBA" id="ARBA00022723"/>
    </source>
</evidence>
<name>B9M3I4_GEODF</name>
<keyword evidence="13 18" id="KW-0862">Zinc</keyword>
<evidence type="ECO:0000313" key="21">
    <source>
        <dbReference type="EMBL" id="ACM21405.1"/>
    </source>
</evidence>
<dbReference type="EC" id="4.2.3.4" evidence="7 18"/>
<dbReference type="PANTHER" id="PTHR43622:SF7">
    <property type="entry name" value="3-DEHYDROQUINATE SYNTHASE, CHLOROPLASTIC"/>
    <property type="match status" value="1"/>
</dbReference>
<evidence type="ECO:0000256" key="1">
    <source>
        <dbReference type="ARBA" id="ARBA00001393"/>
    </source>
</evidence>
<dbReference type="PIRSF" id="PIRSF001455">
    <property type="entry name" value="DHQ_synth"/>
    <property type="match status" value="1"/>
</dbReference>
<dbReference type="SUPFAM" id="SSF56796">
    <property type="entry name" value="Dehydroquinate synthase-like"/>
    <property type="match status" value="1"/>
</dbReference>
<comment type="function">
    <text evidence="3 18">Catalyzes the conversion of 3-deoxy-D-arabino-heptulosonate 7-phosphate (DAHP) to dehydroquinate (DHQ).</text>
</comment>
<evidence type="ECO:0000256" key="9">
    <source>
        <dbReference type="ARBA" id="ARBA00022490"/>
    </source>
</evidence>
<keyword evidence="22" id="KW-1185">Reference proteome</keyword>
<keyword evidence="12 18" id="KW-0547">Nucleotide-binding</keyword>
<comment type="pathway">
    <text evidence="5 18">Metabolic intermediate biosynthesis; chorismate biosynthesis; chorismate from D-erythrose 4-phosphate and phosphoenolpyruvate: step 2/7.</text>
</comment>
<dbReference type="eggNOG" id="COG0337">
    <property type="taxonomic scope" value="Bacteria"/>
</dbReference>
<evidence type="ECO:0000256" key="6">
    <source>
        <dbReference type="ARBA" id="ARBA00005412"/>
    </source>
</evidence>
<evidence type="ECO:0000256" key="2">
    <source>
        <dbReference type="ARBA" id="ARBA00001911"/>
    </source>
</evidence>
<dbReference type="InterPro" id="IPR050071">
    <property type="entry name" value="Dehydroquinate_synthase"/>
</dbReference>
<comment type="catalytic activity">
    <reaction evidence="1 18">
        <text>7-phospho-2-dehydro-3-deoxy-D-arabino-heptonate = 3-dehydroquinate + phosphate</text>
        <dbReference type="Rhea" id="RHEA:21968"/>
        <dbReference type="ChEBI" id="CHEBI:32364"/>
        <dbReference type="ChEBI" id="CHEBI:43474"/>
        <dbReference type="ChEBI" id="CHEBI:58394"/>
        <dbReference type="EC" id="4.2.3.4"/>
    </reaction>
</comment>
<feature type="domain" description="3-dehydroquinate synthase N-terminal" evidence="19">
    <location>
        <begin position="76"/>
        <end position="188"/>
    </location>
</feature>
<keyword evidence="15 18" id="KW-0057">Aromatic amino acid biosynthesis</keyword>
<dbReference type="GO" id="GO:0000166">
    <property type="term" value="F:nucleotide binding"/>
    <property type="evidence" value="ECO:0007669"/>
    <property type="project" value="UniProtKB-KW"/>
</dbReference>
<keyword evidence="11 18" id="KW-0479">Metal-binding</keyword>
<dbReference type="InterPro" id="IPR030963">
    <property type="entry name" value="DHQ_synth_fam"/>
</dbReference>
<comment type="similarity">
    <text evidence="6 18">Belongs to the sugar phosphate cyclases superfamily. Dehydroquinate synthase family.</text>
</comment>
<evidence type="ECO:0000256" key="3">
    <source>
        <dbReference type="ARBA" id="ARBA00003485"/>
    </source>
</evidence>
<dbReference type="HAMAP" id="MF_00110">
    <property type="entry name" value="DHQ_synthase"/>
    <property type="match status" value="1"/>
</dbReference>
<evidence type="ECO:0000256" key="13">
    <source>
        <dbReference type="ARBA" id="ARBA00022833"/>
    </source>
</evidence>
<dbReference type="InterPro" id="IPR030960">
    <property type="entry name" value="DHQS/DOIS_N"/>
</dbReference>
<evidence type="ECO:0000256" key="12">
    <source>
        <dbReference type="ARBA" id="ARBA00022741"/>
    </source>
</evidence>
<sequence length="368" mass="40033">MNKNNSSVVDAIQVGLGDRSYPIHISTHNLNSLGFLCLEHKLGRKAAIVTNPTIGAHYFQPAEASLVSAGFSVCKIEIPDGEQYKNSETLNLIYDKLIENGLDRGSFIVALGGGVIGDMAGYAAATYLRGIPFVQVPTTLLAQVDSSVGGKTGINHHKGKNLIGAFYQPKFVLMDLAVLDSLSDREYISGFAEMLKYGVVLDGKFFDFMHANAEKLLHRDKDCLQFAVKTSCMLKASIVERDEREGGLRAVLNYGHTIGHAVETLTDYRQFLHGEAVSIGMAQAARISEAMGVSSTSSTHHIMSLLAKLHLPTGLPAFKTDDYLAAILHDKKIKDDGLSFVFNKDIGNFIIDKVKDVGRLLKVCEIGD</sequence>
<evidence type="ECO:0000256" key="8">
    <source>
        <dbReference type="ARBA" id="ARBA00017684"/>
    </source>
</evidence>
<comment type="subcellular location">
    <subcellularLocation>
        <location evidence="4 18">Cytoplasm</location>
    </subcellularLocation>
</comment>
<dbReference type="InterPro" id="IPR056179">
    <property type="entry name" value="DHQS_C"/>
</dbReference>
<gene>
    <name evidence="18" type="primary">aroB</name>
    <name evidence="21" type="synonym">aroB-1</name>
    <name evidence="21" type="ordered locus">Geob_3062</name>
</gene>
<feature type="binding site" evidence="18">
    <location>
        <begin position="80"/>
        <end position="85"/>
    </location>
    <ligand>
        <name>NAD(+)</name>
        <dbReference type="ChEBI" id="CHEBI:57540"/>
    </ligand>
</feature>
<dbReference type="KEGG" id="geo:Geob_3062"/>
<comment type="caution">
    <text evidence="18">Lacks conserved residue(s) required for the propagation of feature annotation.</text>
</comment>
<keyword evidence="16 18" id="KW-0456">Lyase</keyword>
<feature type="binding site" evidence="18">
    <location>
        <begin position="114"/>
        <end position="118"/>
    </location>
    <ligand>
        <name>NAD(+)</name>
        <dbReference type="ChEBI" id="CHEBI:57540"/>
    </ligand>
</feature>
<organism evidence="21 22">
    <name type="scientific">Geotalea daltonii (strain DSM 22248 / JCM 15807 / FRC-32)</name>
    <name type="common">Geobacter daltonii</name>
    <dbReference type="NCBI Taxonomy" id="316067"/>
    <lineage>
        <taxon>Bacteria</taxon>
        <taxon>Pseudomonadati</taxon>
        <taxon>Thermodesulfobacteriota</taxon>
        <taxon>Desulfuromonadia</taxon>
        <taxon>Geobacterales</taxon>
        <taxon>Geobacteraceae</taxon>
        <taxon>Geotalea</taxon>
    </lineage>
</organism>
<feature type="binding site" evidence="18">
    <location>
        <begin position="138"/>
        <end position="139"/>
    </location>
    <ligand>
        <name>NAD(+)</name>
        <dbReference type="ChEBI" id="CHEBI:57540"/>
    </ligand>
</feature>
<dbReference type="GO" id="GO:0003856">
    <property type="term" value="F:3-dehydroquinate synthase activity"/>
    <property type="evidence" value="ECO:0007669"/>
    <property type="project" value="UniProtKB-UniRule"/>
</dbReference>
<dbReference type="Gene3D" id="1.20.1090.10">
    <property type="entry name" value="Dehydroquinate synthase-like - alpha domain"/>
    <property type="match status" value="1"/>
</dbReference>
<accession>B9M3I4</accession>
<feature type="binding site" evidence="18">
    <location>
        <position position="151"/>
    </location>
    <ligand>
        <name>NAD(+)</name>
        <dbReference type="ChEBI" id="CHEBI:57540"/>
    </ligand>
</feature>
<evidence type="ECO:0000256" key="14">
    <source>
        <dbReference type="ARBA" id="ARBA00023027"/>
    </source>
</evidence>
<dbReference type="HOGENOM" id="CLU_001201_0_2_7"/>
<dbReference type="PANTHER" id="PTHR43622">
    <property type="entry name" value="3-DEHYDROQUINATE SYNTHASE"/>
    <property type="match status" value="1"/>
</dbReference>
<keyword evidence="9 18" id="KW-0963">Cytoplasm</keyword>
<dbReference type="GO" id="GO:0005737">
    <property type="term" value="C:cytoplasm"/>
    <property type="evidence" value="ECO:0007669"/>
    <property type="project" value="UniProtKB-SubCell"/>
</dbReference>
<feature type="binding site" evidence="18">
    <location>
        <position position="256"/>
    </location>
    <ligand>
        <name>Zn(2+)</name>
        <dbReference type="ChEBI" id="CHEBI:29105"/>
    </ligand>
</feature>
<evidence type="ECO:0000256" key="7">
    <source>
        <dbReference type="ARBA" id="ARBA00013031"/>
    </source>
</evidence>
<feature type="binding site" evidence="18">
    <location>
        <position position="193"/>
    </location>
    <ligand>
        <name>Zn(2+)</name>
        <dbReference type="ChEBI" id="CHEBI:29105"/>
    </ligand>
</feature>
<dbReference type="FunFam" id="3.40.50.1970:FF:000001">
    <property type="entry name" value="3-dehydroquinate synthase"/>
    <property type="match status" value="1"/>
</dbReference>
<dbReference type="GO" id="GO:0008652">
    <property type="term" value="P:amino acid biosynthetic process"/>
    <property type="evidence" value="ECO:0007669"/>
    <property type="project" value="UniProtKB-KW"/>
</dbReference>
<feature type="binding site" evidence="18">
    <location>
        <position position="160"/>
    </location>
    <ligand>
        <name>NAD(+)</name>
        <dbReference type="ChEBI" id="CHEBI:57540"/>
    </ligand>
</feature>
<feature type="domain" description="3-dehydroquinate synthase C-terminal" evidence="20">
    <location>
        <begin position="190"/>
        <end position="332"/>
    </location>
</feature>
<dbReference type="Proteomes" id="UP000007721">
    <property type="component" value="Chromosome"/>
</dbReference>
<dbReference type="Gene3D" id="3.40.50.1970">
    <property type="match status" value="1"/>
</dbReference>
<dbReference type="STRING" id="316067.Geob_3062"/>
<dbReference type="GO" id="GO:0009073">
    <property type="term" value="P:aromatic amino acid family biosynthetic process"/>
    <property type="evidence" value="ECO:0007669"/>
    <property type="project" value="UniProtKB-KW"/>
</dbReference>
<evidence type="ECO:0000256" key="18">
    <source>
        <dbReference type="HAMAP-Rule" id="MF_00110"/>
    </source>
</evidence>
<evidence type="ECO:0000256" key="15">
    <source>
        <dbReference type="ARBA" id="ARBA00023141"/>
    </source>
</evidence>
<keyword evidence="10 18" id="KW-0028">Amino-acid biosynthesis</keyword>